<dbReference type="PANTHER" id="PTHR36925:SF1">
    <property type="entry name" value="COBALT-PRECORRIN-6A REDUCTASE"/>
    <property type="match status" value="1"/>
</dbReference>
<dbReference type="PANTHER" id="PTHR36925">
    <property type="entry name" value="COBALT-PRECORRIN-6A REDUCTASE"/>
    <property type="match status" value="1"/>
</dbReference>
<proteinExistence type="predicted"/>
<dbReference type="EMBL" id="CP067393">
    <property type="protein sequence ID" value="QQP86460.1"/>
    <property type="molecule type" value="Genomic_DNA"/>
</dbReference>
<protein>
    <submittedName>
        <fullName evidence="4">Precorrin-6A reductase</fullName>
        <ecNumber evidence="4">1.3.1.54</ecNumber>
    </submittedName>
</protein>
<dbReference type="GO" id="GO:0009236">
    <property type="term" value="P:cobalamin biosynthetic process"/>
    <property type="evidence" value="ECO:0007669"/>
    <property type="project" value="UniProtKB-KW"/>
</dbReference>
<dbReference type="Pfam" id="PF02571">
    <property type="entry name" value="CbiJ"/>
    <property type="match status" value="1"/>
</dbReference>
<evidence type="ECO:0000256" key="1">
    <source>
        <dbReference type="ARBA" id="ARBA00004953"/>
    </source>
</evidence>
<dbReference type="PROSITE" id="PS51014">
    <property type="entry name" value="COBK_CBIJ"/>
    <property type="match status" value="1"/>
</dbReference>
<comment type="pathway">
    <text evidence="1">Cofactor biosynthesis; adenosylcobalamin biosynthesis.</text>
</comment>
<dbReference type="AlphaFoldDB" id="A0A974NGN8"/>
<dbReference type="GO" id="GO:0016994">
    <property type="term" value="F:precorrin-6A reductase activity"/>
    <property type="evidence" value="ECO:0007669"/>
    <property type="project" value="UniProtKB-EC"/>
</dbReference>
<dbReference type="KEGG" id="eaz:JHT90_04260"/>
<reference evidence="4 5" key="1">
    <citation type="submission" date="2021-01" db="EMBL/GenBank/DDBJ databases">
        <title>Entomomonas sp. F2A isolated from a house cricket (Acheta domesticus).</title>
        <authorList>
            <person name="Spergser J."/>
            <person name="Busse H.-J."/>
        </authorList>
    </citation>
    <scope>NUCLEOTIDE SEQUENCE [LARGE SCALE GENOMIC DNA]</scope>
    <source>
        <strain evidence="4 5">F2A</strain>
    </source>
</reference>
<name>A0A974NGN8_9GAMM</name>
<dbReference type="Proteomes" id="UP000595278">
    <property type="component" value="Chromosome"/>
</dbReference>
<evidence type="ECO:0000256" key="2">
    <source>
        <dbReference type="ARBA" id="ARBA00022573"/>
    </source>
</evidence>
<evidence type="ECO:0000313" key="5">
    <source>
        <dbReference type="Proteomes" id="UP000595278"/>
    </source>
</evidence>
<dbReference type="RefSeq" id="WP_201094544.1">
    <property type="nucleotide sequence ID" value="NZ_CP067393.1"/>
</dbReference>
<dbReference type="NCBIfam" id="TIGR00715">
    <property type="entry name" value="precor6x_red"/>
    <property type="match status" value="1"/>
</dbReference>
<keyword evidence="2" id="KW-0169">Cobalamin biosynthesis</keyword>
<dbReference type="InterPro" id="IPR003723">
    <property type="entry name" value="Precorrin-6x_reduct"/>
</dbReference>
<gene>
    <name evidence="4" type="primary">cobK</name>
    <name evidence="4" type="ORF">JHT90_04260</name>
</gene>
<sequence>MSQAFKGKIHVFGGTSDAVLLCQMLERLSLSYGLSVATEAGSETALTLRGKVHMGRLDSEQMADLFTNEQVDLVIDATHPFAAEVSKNIMEATSKVNLPLIRYERQTQIDLLEHRLLIKVATVEEACMAAKQAGNKVFLTTGSKELAKYKQLLPEKTLIARVLPTVGVIQSCADLGLGIGEIVAMKGPFTREMNAAMYQFYQPDVVITKESGAEGGYTEKVLPCLALGIVCIVISRPKQIYQRFVSTIEELECQLKAFS</sequence>
<organism evidence="4 5">
    <name type="scientific">Entomomonas asaccharolytica</name>
    <dbReference type="NCBI Taxonomy" id="2785331"/>
    <lineage>
        <taxon>Bacteria</taxon>
        <taxon>Pseudomonadati</taxon>
        <taxon>Pseudomonadota</taxon>
        <taxon>Gammaproteobacteria</taxon>
        <taxon>Pseudomonadales</taxon>
        <taxon>Pseudomonadaceae</taxon>
        <taxon>Entomomonas</taxon>
    </lineage>
</organism>
<keyword evidence="3 4" id="KW-0560">Oxidoreductase</keyword>
<accession>A0A974NGN8</accession>
<evidence type="ECO:0000256" key="3">
    <source>
        <dbReference type="ARBA" id="ARBA00023002"/>
    </source>
</evidence>
<keyword evidence="5" id="KW-1185">Reference proteome</keyword>
<evidence type="ECO:0000313" key="4">
    <source>
        <dbReference type="EMBL" id="QQP86460.1"/>
    </source>
</evidence>
<dbReference type="EC" id="1.3.1.54" evidence="4"/>